<evidence type="ECO:0000256" key="1">
    <source>
        <dbReference type="SAM" id="MobiDB-lite"/>
    </source>
</evidence>
<dbReference type="GO" id="GO:0005858">
    <property type="term" value="C:axonemal dynein complex"/>
    <property type="evidence" value="ECO:0007669"/>
    <property type="project" value="TreeGrafter"/>
</dbReference>
<evidence type="ECO:0000313" key="3">
    <source>
        <dbReference type="EMBL" id="NXI78470.1"/>
    </source>
</evidence>
<organism evidence="3 4">
    <name type="scientific">Rhipidura dahli</name>
    <dbReference type="NCBI Taxonomy" id="667186"/>
    <lineage>
        <taxon>Eukaryota</taxon>
        <taxon>Metazoa</taxon>
        <taxon>Chordata</taxon>
        <taxon>Craniata</taxon>
        <taxon>Vertebrata</taxon>
        <taxon>Euteleostomi</taxon>
        <taxon>Archelosauria</taxon>
        <taxon>Archosauria</taxon>
        <taxon>Dinosauria</taxon>
        <taxon>Saurischia</taxon>
        <taxon>Theropoda</taxon>
        <taxon>Coelurosauria</taxon>
        <taxon>Aves</taxon>
        <taxon>Neognathae</taxon>
        <taxon>Neoaves</taxon>
        <taxon>Telluraves</taxon>
        <taxon>Australaves</taxon>
        <taxon>Passeriformes</taxon>
        <taxon>Rhipiduridae</taxon>
        <taxon>Rhipidura</taxon>
    </lineage>
</organism>
<name>A0A7K9W0P8_9PASS</name>
<dbReference type="InterPro" id="IPR026983">
    <property type="entry name" value="DHC"/>
</dbReference>
<dbReference type="Pfam" id="PF08385">
    <property type="entry name" value="DHC_N1"/>
    <property type="match status" value="1"/>
</dbReference>
<accession>A0A7K9W0P8</accession>
<proteinExistence type="predicted"/>
<feature type="compositionally biased region" description="Basic and acidic residues" evidence="1">
    <location>
        <begin position="887"/>
        <end position="898"/>
    </location>
</feature>
<dbReference type="InterPro" id="IPR013594">
    <property type="entry name" value="Dynein_heavy_tail"/>
</dbReference>
<dbReference type="AlphaFoldDB" id="A0A7K9W0P8"/>
<dbReference type="EMBL" id="VXAC01002073">
    <property type="protein sequence ID" value="NXI78470.1"/>
    <property type="molecule type" value="Genomic_DNA"/>
</dbReference>
<feature type="non-terminal residue" evidence="3">
    <location>
        <position position="1224"/>
    </location>
</feature>
<evidence type="ECO:0000259" key="2">
    <source>
        <dbReference type="Pfam" id="PF08385"/>
    </source>
</evidence>
<gene>
    <name evidence="3" type="primary">Dnah8_0</name>
    <name evidence="3" type="ORF">RHIDAH_R09063</name>
</gene>
<sequence>QYETARENRRAKINASYKYIFEVLSAGVGLDLPTVEELMLDVPSFDAFDSFFTKGGKKSLKIFYQEGDARGVECGRVIPGAVKGSRISQFYVEKTPDKIKGLCLYFVRYKNDTSVNEKTIHEEISFGVLDATDGLLPGIKDVIEKVFLPAILETSNWGTLGQSKEDTKDKQNFVETINRYISFLGGAAASIAGTVELKKIDDINFSELQTFDKIAAAADNYDTVHQLEEVLMIWYRQIEHVLIESKQIRREPKDSGPLTELENWKYMSAKLNFIIEQIKGQDCKAVISVLKVAHSKILKSWQELDGKITDAANESKDNVKYLGTLEKVCQPLYTTDVVSMTQGIPNLIKAVQMIHRVSKYYNTSERITSLLIKVTNQMVTTCKAYITDAGLNGVWEQETPIVIGKINECICLLKEYQKCFREAKQEILENLGEKAFEVSEMYIFGKSEAFCRRLEKIMEMIAIEENFNALTLCAIEGIDLMAVKFKNVYHIFQKKPYDTLDPHVTEFDADFVKFLSEVERLEAQLQTFMRNCFRKIVSSQNSLQLLQRFQNLNMPCLQEEIARTVACILQHYVADLEATKKIYQAQKDDPPLARNMPPIAGKILWVRQLFRRVNEPITYFYRYSDILASPEGKAVVQSYNKLAYVLVEFEVVYHSAWMKEMSQLQYPLQSTIFVRHPKTEQLLVNFDPHILEIVRETKCMIKLGLEVPEQAVKIAIIENKLKSNKMLLEGLVQSYEDLRKKTPNIFVNLLTPKRNKMEGVLRQGLTMLTWSSVTLETFFQEADEVLHVYRQLLRKVNILSEVQIGSLLQEISSTSLISLPVDGPIEIEALLADNEDYTKECAESLNIKSMHIEDAVQELVDLFEKNYELPSSKPSEPQGIKEKRIAFESKEKEKEKTPAEGPQSDDSKGSDKEEEFKKNCKDLHAYFSRRLLLSLQKATRLSLDRIKRRMSVSIKSEDVTPFLKAEVHLDIPDLVIVPSFEEIQHAINRMIHLTLEVNRGVAQWGQRHLQKSILKTEPSMQQASAGFGSQAKKAKKGEKGKDDTVVRKLKNFYAGVAENEAITKIIVLLSSAGTSLKEGASEVLQEFDKYKELWTEDKDTKFQEFFATDPSLSEIREEILHYDTFEQETKNLKPVILLGPIELHTAPLKTALTIEANSWKMVLCHYLNEEYKKKLLDIVSFINDHIKKLSRPLCDLDDVRLAMEALSTIQEKRLEIDISMGPIE</sequence>
<protein>
    <submittedName>
        <fullName evidence="3">DYH8 protein</fullName>
    </submittedName>
</protein>
<feature type="domain" description="Dynein heavy chain tail" evidence="2">
    <location>
        <begin position="224"/>
        <end position="778"/>
    </location>
</feature>
<evidence type="ECO:0000313" key="4">
    <source>
        <dbReference type="Proteomes" id="UP000561178"/>
    </source>
</evidence>
<dbReference type="PANTHER" id="PTHR46532">
    <property type="entry name" value="MALE FERTILITY FACTOR KL5"/>
    <property type="match status" value="1"/>
</dbReference>
<dbReference type="GO" id="GO:0051959">
    <property type="term" value="F:dynein light intermediate chain binding"/>
    <property type="evidence" value="ECO:0007669"/>
    <property type="project" value="InterPro"/>
</dbReference>
<feature type="region of interest" description="Disordered" evidence="1">
    <location>
        <begin position="1018"/>
        <end position="1040"/>
    </location>
</feature>
<keyword evidence="4" id="KW-1185">Reference proteome</keyword>
<dbReference type="Proteomes" id="UP000561178">
    <property type="component" value="Unassembled WGS sequence"/>
</dbReference>
<dbReference type="GO" id="GO:0045505">
    <property type="term" value="F:dynein intermediate chain binding"/>
    <property type="evidence" value="ECO:0007669"/>
    <property type="project" value="InterPro"/>
</dbReference>
<dbReference type="PANTHER" id="PTHR46532:SF11">
    <property type="entry name" value="DYNEIN AXONEMAL HEAVY CHAIN 12"/>
    <property type="match status" value="1"/>
</dbReference>
<feature type="compositionally biased region" description="Basic and acidic residues" evidence="1">
    <location>
        <begin position="905"/>
        <end position="915"/>
    </location>
</feature>
<reference evidence="3 4" key="1">
    <citation type="submission" date="2019-09" db="EMBL/GenBank/DDBJ databases">
        <title>Bird 10,000 Genomes (B10K) Project - Family phase.</title>
        <authorList>
            <person name="Zhang G."/>
        </authorList>
    </citation>
    <scope>NUCLEOTIDE SEQUENCE [LARGE SCALE GENOMIC DNA]</scope>
    <source>
        <strain evidence="3">B10K-DU-001-49</strain>
        <tissue evidence="3">Muscle</tissue>
    </source>
</reference>
<comment type="caution">
    <text evidence="3">The sequence shown here is derived from an EMBL/GenBank/DDBJ whole genome shotgun (WGS) entry which is preliminary data.</text>
</comment>
<feature type="region of interest" description="Disordered" evidence="1">
    <location>
        <begin position="887"/>
        <end position="915"/>
    </location>
</feature>
<dbReference type="GO" id="GO:0007018">
    <property type="term" value="P:microtubule-based movement"/>
    <property type="evidence" value="ECO:0007669"/>
    <property type="project" value="InterPro"/>
</dbReference>
<feature type="non-terminal residue" evidence="3">
    <location>
        <position position="1"/>
    </location>
</feature>